<dbReference type="HOGENOM" id="CLU_2623630_0_0_1"/>
<proteinExistence type="predicted"/>
<feature type="non-terminal residue" evidence="1">
    <location>
        <position position="78"/>
    </location>
</feature>
<evidence type="ECO:0000313" key="2">
    <source>
        <dbReference type="Proteomes" id="UP000054485"/>
    </source>
</evidence>
<evidence type="ECO:0000313" key="1">
    <source>
        <dbReference type="EMBL" id="KIK41966.1"/>
    </source>
</evidence>
<dbReference type="Proteomes" id="UP000054485">
    <property type="component" value="Unassembled WGS sequence"/>
</dbReference>
<dbReference type="InParanoid" id="A0A0D0AJF8"/>
<name>A0A0D0AJF8_9AGAM</name>
<organism evidence="1 2">
    <name type="scientific">Suillus luteus UH-Slu-Lm8-n1</name>
    <dbReference type="NCBI Taxonomy" id="930992"/>
    <lineage>
        <taxon>Eukaryota</taxon>
        <taxon>Fungi</taxon>
        <taxon>Dikarya</taxon>
        <taxon>Basidiomycota</taxon>
        <taxon>Agaricomycotina</taxon>
        <taxon>Agaricomycetes</taxon>
        <taxon>Agaricomycetidae</taxon>
        <taxon>Boletales</taxon>
        <taxon>Suillineae</taxon>
        <taxon>Suillaceae</taxon>
        <taxon>Suillus</taxon>
    </lineage>
</organism>
<sequence>MEQQYSIAEYVVSPAQEKTVARIWYLNPDHVRFVNWTHVCRIRYQASVRDDIRSHQTNLAITENTSKNVKRRLQLHEA</sequence>
<dbReference type="EMBL" id="KN835252">
    <property type="protein sequence ID" value="KIK41966.1"/>
    <property type="molecule type" value="Genomic_DNA"/>
</dbReference>
<reference evidence="2" key="2">
    <citation type="submission" date="2015-01" db="EMBL/GenBank/DDBJ databases">
        <title>Evolutionary Origins and Diversification of the Mycorrhizal Mutualists.</title>
        <authorList>
            <consortium name="DOE Joint Genome Institute"/>
            <consortium name="Mycorrhizal Genomics Consortium"/>
            <person name="Kohler A."/>
            <person name="Kuo A."/>
            <person name="Nagy L.G."/>
            <person name="Floudas D."/>
            <person name="Copeland A."/>
            <person name="Barry K.W."/>
            <person name="Cichocki N."/>
            <person name="Veneault-Fourrey C."/>
            <person name="LaButti K."/>
            <person name="Lindquist E.A."/>
            <person name="Lipzen A."/>
            <person name="Lundell T."/>
            <person name="Morin E."/>
            <person name="Murat C."/>
            <person name="Riley R."/>
            <person name="Ohm R."/>
            <person name="Sun H."/>
            <person name="Tunlid A."/>
            <person name="Henrissat B."/>
            <person name="Grigoriev I.V."/>
            <person name="Hibbett D.S."/>
            <person name="Martin F."/>
        </authorList>
    </citation>
    <scope>NUCLEOTIDE SEQUENCE [LARGE SCALE GENOMIC DNA]</scope>
    <source>
        <strain evidence="2">UH-Slu-Lm8-n1</strain>
    </source>
</reference>
<protein>
    <submittedName>
        <fullName evidence="1">Uncharacterized protein</fullName>
    </submittedName>
</protein>
<gene>
    <name evidence="1" type="ORF">CY34DRAFT_805477</name>
</gene>
<keyword evidence="2" id="KW-1185">Reference proteome</keyword>
<reference evidence="1 2" key="1">
    <citation type="submission" date="2014-04" db="EMBL/GenBank/DDBJ databases">
        <authorList>
            <consortium name="DOE Joint Genome Institute"/>
            <person name="Kuo A."/>
            <person name="Ruytinx J."/>
            <person name="Rineau F."/>
            <person name="Colpaert J."/>
            <person name="Kohler A."/>
            <person name="Nagy L.G."/>
            <person name="Floudas D."/>
            <person name="Copeland A."/>
            <person name="Barry K.W."/>
            <person name="Cichocki N."/>
            <person name="Veneault-Fourrey C."/>
            <person name="LaButti K."/>
            <person name="Lindquist E.A."/>
            <person name="Lipzen A."/>
            <person name="Lundell T."/>
            <person name="Morin E."/>
            <person name="Murat C."/>
            <person name="Sun H."/>
            <person name="Tunlid A."/>
            <person name="Henrissat B."/>
            <person name="Grigoriev I.V."/>
            <person name="Hibbett D.S."/>
            <person name="Martin F."/>
            <person name="Nordberg H.P."/>
            <person name="Cantor M.N."/>
            <person name="Hua S.X."/>
        </authorList>
    </citation>
    <scope>NUCLEOTIDE SEQUENCE [LARGE SCALE GENOMIC DNA]</scope>
    <source>
        <strain evidence="1 2">UH-Slu-Lm8-n1</strain>
    </source>
</reference>
<accession>A0A0D0AJF8</accession>
<dbReference type="AlphaFoldDB" id="A0A0D0AJF8"/>